<gene>
    <name evidence="1" type="ORF">BDV35DRAFT_354385</name>
</gene>
<organism evidence="1">
    <name type="scientific">Aspergillus flavus</name>
    <dbReference type="NCBI Taxonomy" id="5059"/>
    <lineage>
        <taxon>Eukaryota</taxon>
        <taxon>Fungi</taxon>
        <taxon>Dikarya</taxon>
        <taxon>Ascomycota</taxon>
        <taxon>Pezizomycotina</taxon>
        <taxon>Eurotiomycetes</taxon>
        <taxon>Eurotiomycetidae</taxon>
        <taxon>Eurotiales</taxon>
        <taxon>Aspergillaceae</taxon>
        <taxon>Aspergillus</taxon>
        <taxon>Aspergillus subgen. Circumdati</taxon>
    </lineage>
</organism>
<dbReference type="AlphaFoldDB" id="A0A5N6GYM0"/>
<name>A0A5N6GYM0_ASPFL</name>
<proteinExistence type="predicted"/>
<reference evidence="1" key="1">
    <citation type="submission" date="2019-04" db="EMBL/GenBank/DDBJ databases">
        <title>Friends and foes A comparative genomics study of 23 Aspergillus species from section Flavi.</title>
        <authorList>
            <consortium name="DOE Joint Genome Institute"/>
            <person name="Kjaerbolling I."/>
            <person name="Vesth T."/>
            <person name="Frisvad J.C."/>
            <person name="Nybo J.L."/>
            <person name="Theobald S."/>
            <person name="Kildgaard S."/>
            <person name="Isbrandt T."/>
            <person name="Kuo A."/>
            <person name="Sato A."/>
            <person name="Lyhne E.K."/>
            <person name="Kogle M.E."/>
            <person name="Wiebenga A."/>
            <person name="Kun R.S."/>
            <person name="Lubbers R.J."/>
            <person name="Makela M.R."/>
            <person name="Barry K."/>
            <person name="Chovatia M."/>
            <person name="Clum A."/>
            <person name="Daum C."/>
            <person name="Haridas S."/>
            <person name="He G."/>
            <person name="LaButti K."/>
            <person name="Lipzen A."/>
            <person name="Mondo S."/>
            <person name="Riley R."/>
            <person name="Salamov A."/>
            <person name="Simmons B.A."/>
            <person name="Magnuson J.K."/>
            <person name="Henrissat B."/>
            <person name="Mortensen U.H."/>
            <person name="Larsen T.O."/>
            <person name="Devries R.P."/>
            <person name="Grigoriev I.V."/>
            <person name="Machida M."/>
            <person name="Baker S.E."/>
            <person name="Andersen M.R."/>
        </authorList>
    </citation>
    <scope>NUCLEOTIDE SEQUENCE [LARGE SCALE GENOMIC DNA]</scope>
    <source>
        <strain evidence="1">CBS 121.62</strain>
    </source>
</reference>
<sequence length="83" mass="9633">MYLPSWPRIYAENLRPGRVPRLSLIKITKIRWVLITQNAGKVFGIRGKTSPRLFLTISILILSINHLFTQMTATCIHQKHLYS</sequence>
<dbReference type="EMBL" id="ML734601">
    <property type="protein sequence ID" value="KAB8246329.1"/>
    <property type="molecule type" value="Genomic_DNA"/>
</dbReference>
<dbReference type="Proteomes" id="UP000325434">
    <property type="component" value="Unassembled WGS sequence"/>
</dbReference>
<evidence type="ECO:0000313" key="1">
    <source>
        <dbReference type="EMBL" id="KAB8246329.1"/>
    </source>
</evidence>
<accession>A0A5N6GYM0</accession>
<protein>
    <submittedName>
        <fullName evidence="1">Uncharacterized protein</fullName>
    </submittedName>
</protein>